<dbReference type="KEGG" id="gbe:GbCGDNIH1_7140"/>
<sequence>MPGMHHLSLLQINDGYNVHAPIIEEFLSMHTRAINTRTGWGTT</sequence>
<name>A0A286M2Y5_GRABC</name>
<dbReference type="AlphaFoldDB" id="A0A286M2Y5"/>
<reference evidence="1 2" key="1">
    <citation type="journal article" date="2007" name="J. Bacteriol.">
        <title>Genome sequence analysis of the emerging human pathogenic acetic acid bacterium Granulibacter bethesdensis.</title>
        <authorList>
            <person name="Greenberg D.E."/>
            <person name="Porcella S.F."/>
            <person name="Zelazny A.M."/>
            <person name="Virtaneva K."/>
            <person name="Sturdevant D.E."/>
            <person name="Kupko J.J.III."/>
            <person name="Barbian K.D."/>
            <person name="Babar A."/>
            <person name="Dorward D.W."/>
            <person name="Holland S.M."/>
        </authorList>
    </citation>
    <scope>NUCLEOTIDE SEQUENCE [LARGE SCALE GENOMIC DNA]</scope>
    <source>
        <strain evidence="2">ATCC BAA-1260 / CGDNIH1</strain>
    </source>
</reference>
<proteinExistence type="predicted"/>
<dbReference type="Proteomes" id="UP000001963">
    <property type="component" value="Chromosome"/>
</dbReference>
<keyword evidence="2" id="KW-1185">Reference proteome</keyword>
<evidence type="ECO:0000313" key="2">
    <source>
        <dbReference type="Proteomes" id="UP000001963"/>
    </source>
</evidence>
<dbReference type="EMBL" id="CP000394">
    <property type="protein sequence ID" value="ASV62384.1"/>
    <property type="molecule type" value="Genomic_DNA"/>
</dbReference>
<gene>
    <name evidence="1" type="ordered locus">GbCGDNIH1_7140</name>
</gene>
<organism evidence="1 2">
    <name type="scientific">Granulibacter bethesdensis (strain ATCC BAA-1260 / CGDNIH1)</name>
    <dbReference type="NCBI Taxonomy" id="391165"/>
    <lineage>
        <taxon>Bacteria</taxon>
        <taxon>Pseudomonadati</taxon>
        <taxon>Pseudomonadota</taxon>
        <taxon>Alphaproteobacteria</taxon>
        <taxon>Acetobacterales</taxon>
        <taxon>Acetobacteraceae</taxon>
        <taxon>Granulibacter</taxon>
    </lineage>
</organism>
<evidence type="ECO:0000313" key="1">
    <source>
        <dbReference type="EMBL" id="ASV62384.1"/>
    </source>
</evidence>
<protein>
    <submittedName>
        <fullName evidence="1">Uncharacterized protein</fullName>
    </submittedName>
</protein>
<accession>A0A286M2Y5</accession>